<dbReference type="HAMAP" id="MF_00183">
    <property type="entry name" value="DXP_reductoisom"/>
    <property type="match status" value="1"/>
</dbReference>
<sequence length="388" mass="42919">MKKIMLLGASGSIGTQTLDVVKHHSSEFEIIGLSVGYNMKKLAEILDALPKVRQVCVAEEADMEDMQKRYPSHSFCFGDAGLKQLAANPDYDVLVNAVVGFRGLVPTLTAIEHDKTVALANKESLVAGGPLVKRALKEHPVALYPIDSEHSAIFQCLQGNALKEVDKLIITASGGSFRDRSRAELADVTVKEALQHPNWDMGGRITIDSATMMNKGFEVIEAHYLFDIPYDAIDVVIHRESIIHSMVQYRDHAIMAQLGTADMRLPIQYALSYPSRLEMKNAEPFDFQRTFALHFTPASEERYPLLKLAFAVGRKEGNLGAVMNGADEEAVALFLDGKIGFLDIERYIIKAVEAAAYIAHPSLEEVIESDAWAREFVHRAWKGGMCTV</sequence>
<dbReference type="SUPFAM" id="SSF69055">
    <property type="entry name" value="1-deoxy-D-xylulose-5-phosphate reductoisomerase, C-terminal domain"/>
    <property type="match status" value="1"/>
</dbReference>
<evidence type="ECO:0000256" key="7">
    <source>
        <dbReference type="ARBA" id="ARBA00023229"/>
    </source>
</evidence>
<feature type="binding site" evidence="9">
    <location>
        <position position="149"/>
    </location>
    <ligand>
        <name>Mn(2+)</name>
        <dbReference type="ChEBI" id="CHEBI:29035"/>
    </ligand>
</feature>
<feature type="binding site" evidence="9">
    <location>
        <position position="196"/>
    </location>
    <ligand>
        <name>1-deoxy-D-xylulose 5-phosphate</name>
        <dbReference type="ChEBI" id="CHEBI:57792"/>
    </ligand>
</feature>
<feature type="domain" description="1-deoxy-D-xylulose 5-phosphate reductoisomerase C-terminal" evidence="11">
    <location>
        <begin position="143"/>
        <end position="226"/>
    </location>
</feature>
<feature type="binding site" evidence="9">
    <location>
        <position position="36"/>
    </location>
    <ligand>
        <name>NADPH</name>
        <dbReference type="ChEBI" id="CHEBI:57783"/>
    </ligand>
</feature>
<dbReference type="Pfam" id="PF02670">
    <property type="entry name" value="DXP_reductoisom"/>
    <property type="match status" value="1"/>
</dbReference>
<keyword evidence="9" id="KW-0460">Magnesium</keyword>
<dbReference type="Gene3D" id="1.10.1740.10">
    <property type="match status" value="1"/>
</dbReference>
<dbReference type="Pfam" id="PF08436">
    <property type="entry name" value="DXP_redisom_C"/>
    <property type="match status" value="1"/>
</dbReference>
<comment type="cofactor">
    <cofactor evidence="9">
        <name>Mg(2+)</name>
        <dbReference type="ChEBI" id="CHEBI:18420"/>
    </cofactor>
    <cofactor evidence="9">
        <name>Mn(2+)</name>
        <dbReference type="ChEBI" id="CHEBI:29035"/>
    </cofactor>
</comment>
<name>A0A099I6S3_CLOIN</name>
<gene>
    <name evidence="9" type="primary">dxr</name>
    <name evidence="13" type="ORF">CIAN88_07765</name>
</gene>
<reference evidence="13 14" key="1">
    <citation type="submission" date="2014-08" db="EMBL/GenBank/DDBJ databases">
        <title>Clostridium innocuum, an unnegligible vancomycin-resistant pathogen causing extra-intestinal infections.</title>
        <authorList>
            <person name="Feng Y."/>
            <person name="Chiu C.-H."/>
        </authorList>
    </citation>
    <scope>NUCLEOTIDE SEQUENCE [LARGE SCALE GENOMIC DNA]</scope>
    <source>
        <strain evidence="13 14">AN88</strain>
    </source>
</reference>
<dbReference type="SUPFAM" id="SSF55347">
    <property type="entry name" value="Glyceraldehyde-3-phosphate dehydrogenase-like, C-terminal domain"/>
    <property type="match status" value="1"/>
</dbReference>
<comment type="caution">
    <text evidence="13">The sequence shown here is derived from an EMBL/GenBank/DDBJ whole genome shotgun (WGS) entry which is preliminary data.</text>
</comment>
<feature type="binding site" evidence="9">
    <location>
        <position position="218"/>
    </location>
    <ligand>
        <name>1-deoxy-D-xylulose 5-phosphate</name>
        <dbReference type="ChEBI" id="CHEBI:57792"/>
    </ligand>
</feature>
<feature type="binding site" evidence="9">
    <location>
        <position position="12"/>
    </location>
    <ligand>
        <name>NADPH</name>
        <dbReference type="ChEBI" id="CHEBI:57783"/>
    </ligand>
</feature>
<dbReference type="SUPFAM" id="SSF51735">
    <property type="entry name" value="NAD(P)-binding Rossmann-fold domains"/>
    <property type="match status" value="1"/>
</dbReference>
<feature type="binding site" evidence="9">
    <location>
        <position position="13"/>
    </location>
    <ligand>
        <name>NADPH</name>
        <dbReference type="ChEBI" id="CHEBI:57783"/>
    </ligand>
</feature>
<comment type="catalytic activity">
    <reaction evidence="8">
        <text>2-C-methyl-D-erythritol 4-phosphate + NADP(+) = 1-deoxy-D-xylulose 5-phosphate + NADPH + H(+)</text>
        <dbReference type="Rhea" id="RHEA:13717"/>
        <dbReference type="ChEBI" id="CHEBI:15378"/>
        <dbReference type="ChEBI" id="CHEBI:57783"/>
        <dbReference type="ChEBI" id="CHEBI:57792"/>
        <dbReference type="ChEBI" id="CHEBI:58262"/>
        <dbReference type="ChEBI" id="CHEBI:58349"/>
        <dbReference type="EC" id="1.1.1.267"/>
    </reaction>
    <physiologicalReaction direction="right-to-left" evidence="8">
        <dbReference type="Rhea" id="RHEA:13719"/>
    </physiologicalReaction>
</comment>
<evidence type="ECO:0000259" key="11">
    <source>
        <dbReference type="Pfam" id="PF08436"/>
    </source>
</evidence>
<keyword evidence="13" id="KW-0413">Isomerase</keyword>
<feature type="domain" description="1-deoxy-D-xylulose 5-phosphate reductoisomerase N-terminal" evidence="10">
    <location>
        <begin position="4"/>
        <end position="129"/>
    </location>
</feature>
<dbReference type="InterPro" id="IPR013512">
    <property type="entry name" value="DXP_reductoisomerase_N"/>
</dbReference>
<dbReference type="GO" id="GO:0016853">
    <property type="term" value="F:isomerase activity"/>
    <property type="evidence" value="ECO:0007669"/>
    <property type="project" value="UniProtKB-KW"/>
</dbReference>
<feature type="binding site" evidence="9">
    <location>
        <position position="173"/>
    </location>
    <ligand>
        <name>1-deoxy-D-xylulose 5-phosphate</name>
        <dbReference type="ChEBI" id="CHEBI:57792"/>
    </ligand>
</feature>
<comment type="pathway">
    <text evidence="1 9">Isoprenoid biosynthesis; isopentenyl diphosphate biosynthesis via DXP pathway; isopentenyl diphosphate from 1-deoxy-D-xylulose 5-phosphate: step 1/6.</text>
</comment>
<dbReference type="EMBL" id="JQIF01000035">
    <property type="protein sequence ID" value="KGJ53674.1"/>
    <property type="molecule type" value="Genomic_DNA"/>
</dbReference>
<dbReference type="GO" id="GO:0051484">
    <property type="term" value="P:isopentenyl diphosphate biosynthetic process, methylerythritol 4-phosphate pathway involved in terpenoid biosynthetic process"/>
    <property type="evidence" value="ECO:0007669"/>
    <property type="project" value="TreeGrafter"/>
</dbReference>
<dbReference type="GO" id="GO:0070402">
    <property type="term" value="F:NADPH binding"/>
    <property type="evidence" value="ECO:0007669"/>
    <property type="project" value="InterPro"/>
</dbReference>
<keyword evidence="4 9" id="KW-0521">NADP</keyword>
<feature type="binding site" evidence="9">
    <location>
        <position position="11"/>
    </location>
    <ligand>
        <name>NADPH</name>
        <dbReference type="ChEBI" id="CHEBI:57783"/>
    </ligand>
</feature>
<dbReference type="GO" id="GO:0030145">
    <property type="term" value="F:manganese ion binding"/>
    <property type="evidence" value="ECO:0007669"/>
    <property type="project" value="TreeGrafter"/>
</dbReference>
<feature type="binding site" evidence="9">
    <location>
        <position position="147"/>
    </location>
    <ligand>
        <name>Mn(2+)</name>
        <dbReference type="ChEBI" id="CHEBI:29035"/>
    </ligand>
</feature>
<dbReference type="InterPro" id="IPR013644">
    <property type="entry name" value="DXP_reductoisomerase_C"/>
</dbReference>
<dbReference type="InterPro" id="IPR026877">
    <property type="entry name" value="DXPR_C"/>
</dbReference>
<dbReference type="RefSeq" id="WP_044904855.1">
    <property type="nucleotide sequence ID" value="NZ_BAABYY010000001.1"/>
</dbReference>
<dbReference type="Proteomes" id="UP000030008">
    <property type="component" value="Unassembled WGS sequence"/>
</dbReference>
<dbReference type="AlphaFoldDB" id="A0A099I6S3"/>
<feature type="binding site" evidence="9">
    <location>
        <position position="38"/>
    </location>
    <ligand>
        <name>NADPH</name>
        <dbReference type="ChEBI" id="CHEBI:57783"/>
    </ligand>
</feature>
<evidence type="ECO:0000256" key="4">
    <source>
        <dbReference type="ARBA" id="ARBA00022857"/>
    </source>
</evidence>
<evidence type="ECO:0000259" key="10">
    <source>
        <dbReference type="Pfam" id="PF02670"/>
    </source>
</evidence>
<feature type="binding site" evidence="9">
    <location>
        <position position="148"/>
    </location>
    <ligand>
        <name>1-deoxy-D-xylulose 5-phosphate</name>
        <dbReference type="ChEBI" id="CHEBI:57792"/>
    </ligand>
</feature>
<feature type="binding site" evidence="9">
    <location>
        <position position="122"/>
    </location>
    <ligand>
        <name>1-deoxy-D-xylulose 5-phosphate</name>
        <dbReference type="ChEBI" id="CHEBI:57792"/>
    </ligand>
</feature>
<comment type="function">
    <text evidence="9">Catalyzes the NADPH-dependent rearrangement and reduction of 1-deoxy-D-xylulose-5-phosphate (DXP) to 2-C-methyl-D-erythritol 4-phosphate (MEP).</text>
</comment>
<feature type="binding site" evidence="9">
    <location>
        <position position="149"/>
    </location>
    <ligand>
        <name>1-deoxy-D-xylulose 5-phosphate</name>
        <dbReference type="ChEBI" id="CHEBI:57792"/>
    </ligand>
</feature>
<accession>A0A099I6S3</accession>
<feature type="binding site" evidence="9">
    <location>
        <position position="123"/>
    </location>
    <ligand>
        <name>NADPH</name>
        <dbReference type="ChEBI" id="CHEBI:57783"/>
    </ligand>
</feature>
<comment type="caution">
    <text evidence="9">Lacks conserved residue(s) required for the propagation of feature annotation.</text>
</comment>
<feature type="domain" description="DXP reductoisomerase C-terminal" evidence="12">
    <location>
        <begin position="258"/>
        <end position="375"/>
    </location>
</feature>
<feature type="binding site" evidence="9">
    <location>
        <position position="121"/>
    </location>
    <ligand>
        <name>NADPH</name>
        <dbReference type="ChEBI" id="CHEBI:57783"/>
    </ligand>
</feature>
<feature type="binding site" evidence="9">
    <location>
        <position position="214"/>
    </location>
    <ligand>
        <name>1-deoxy-D-xylulose 5-phosphate</name>
        <dbReference type="ChEBI" id="CHEBI:57792"/>
    </ligand>
</feature>
<proteinExistence type="inferred from homology"/>
<evidence type="ECO:0000256" key="5">
    <source>
        <dbReference type="ARBA" id="ARBA00023002"/>
    </source>
</evidence>
<dbReference type="PANTHER" id="PTHR30525">
    <property type="entry name" value="1-DEOXY-D-XYLULOSE 5-PHOSPHATE REDUCTOISOMERASE"/>
    <property type="match status" value="1"/>
</dbReference>
<feature type="binding site" evidence="9">
    <location>
        <position position="209"/>
    </location>
    <ligand>
        <name>1-deoxy-D-xylulose 5-phosphate</name>
        <dbReference type="ChEBI" id="CHEBI:57792"/>
    </ligand>
</feature>
<keyword evidence="6 9" id="KW-0464">Manganese</keyword>
<dbReference type="Pfam" id="PF13288">
    <property type="entry name" value="DXPR_C"/>
    <property type="match status" value="1"/>
</dbReference>
<dbReference type="InterPro" id="IPR003821">
    <property type="entry name" value="DXP_reductoisomerase"/>
</dbReference>
<evidence type="ECO:0000259" key="12">
    <source>
        <dbReference type="Pfam" id="PF13288"/>
    </source>
</evidence>
<dbReference type="NCBIfam" id="TIGR00243">
    <property type="entry name" value="Dxr"/>
    <property type="match status" value="1"/>
</dbReference>
<dbReference type="InterPro" id="IPR036169">
    <property type="entry name" value="DXPR_C_sf"/>
</dbReference>
<dbReference type="Gene3D" id="3.40.50.720">
    <property type="entry name" value="NAD(P)-binding Rossmann-like Domain"/>
    <property type="match status" value="1"/>
</dbReference>
<evidence type="ECO:0000256" key="3">
    <source>
        <dbReference type="ARBA" id="ARBA00022723"/>
    </source>
</evidence>
<dbReference type="GO" id="GO:0030604">
    <property type="term" value="F:1-deoxy-D-xylulose-5-phosphate reductoisomerase activity"/>
    <property type="evidence" value="ECO:0007669"/>
    <property type="project" value="UniProtKB-UniRule"/>
</dbReference>
<evidence type="ECO:0000256" key="2">
    <source>
        <dbReference type="ARBA" id="ARBA00006825"/>
    </source>
</evidence>
<protein>
    <recommendedName>
        <fullName evidence="9">1-deoxy-D-xylulose 5-phosphate reductoisomerase</fullName>
        <shortName evidence="9">DXP reductoisomerase</shortName>
        <ecNumber evidence="9">1.1.1.267</ecNumber>
    </recommendedName>
    <alternativeName>
        <fullName evidence="9">1-deoxyxylulose-5-phosphate reductoisomerase</fullName>
    </alternativeName>
    <alternativeName>
        <fullName evidence="9">2-C-methyl-D-erythritol 4-phosphate synthase</fullName>
    </alternativeName>
</protein>
<keyword evidence="5 9" id="KW-0560">Oxidoreductase</keyword>
<evidence type="ECO:0000256" key="1">
    <source>
        <dbReference type="ARBA" id="ARBA00005094"/>
    </source>
</evidence>
<comment type="similarity">
    <text evidence="2 9">Belongs to the DXR family.</text>
</comment>
<evidence type="ECO:0000313" key="13">
    <source>
        <dbReference type="EMBL" id="KGJ53674.1"/>
    </source>
</evidence>
<keyword evidence="7 9" id="KW-0414">Isoprene biosynthesis</keyword>
<feature type="binding site" evidence="9">
    <location>
        <position position="202"/>
    </location>
    <ligand>
        <name>NADPH</name>
        <dbReference type="ChEBI" id="CHEBI:57783"/>
    </ligand>
</feature>
<organism evidence="13 14">
    <name type="scientific">Clostridium innocuum</name>
    <dbReference type="NCBI Taxonomy" id="1522"/>
    <lineage>
        <taxon>Bacteria</taxon>
        <taxon>Bacillati</taxon>
        <taxon>Bacillota</taxon>
        <taxon>Clostridia</taxon>
        <taxon>Eubacteriales</taxon>
        <taxon>Clostridiaceae</taxon>
        <taxon>Clostridium</taxon>
    </lineage>
</organism>
<feature type="binding site" evidence="9">
    <location>
        <position position="218"/>
    </location>
    <ligand>
        <name>Mn(2+)</name>
        <dbReference type="ChEBI" id="CHEBI:29035"/>
    </ligand>
</feature>
<dbReference type="FunFam" id="3.40.50.720:FF:000045">
    <property type="entry name" value="1-deoxy-D-xylulose 5-phosphate reductoisomerase"/>
    <property type="match status" value="1"/>
</dbReference>
<dbReference type="PIRSF" id="PIRSF006205">
    <property type="entry name" value="Dxp_reductismrs"/>
    <property type="match status" value="1"/>
</dbReference>
<keyword evidence="3 9" id="KW-0479">Metal-binding</keyword>
<evidence type="ECO:0000313" key="14">
    <source>
        <dbReference type="Proteomes" id="UP000030008"/>
    </source>
</evidence>
<dbReference type="EC" id="1.1.1.267" evidence="9"/>
<dbReference type="InterPro" id="IPR036291">
    <property type="entry name" value="NAD(P)-bd_dom_sf"/>
</dbReference>
<evidence type="ECO:0000256" key="6">
    <source>
        <dbReference type="ARBA" id="ARBA00023211"/>
    </source>
</evidence>
<dbReference type="UniPathway" id="UPA00056">
    <property type="reaction ID" value="UER00092"/>
</dbReference>
<evidence type="ECO:0000256" key="9">
    <source>
        <dbReference type="HAMAP-Rule" id="MF_00183"/>
    </source>
</evidence>
<dbReference type="PANTHER" id="PTHR30525:SF0">
    <property type="entry name" value="1-DEOXY-D-XYLULOSE 5-PHOSPHATE REDUCTOISOMERASE, CHLOROPLASTIC"/>
    <property type="match status" value="1"/>
</dbReference>
<feature type="binding site" evidence="9">
    <location>
        <position position="215"/>
    </location>
    <ligand>
        <name>1-deoxy-D-xylulose 5-phosphate</name>
        <dbReference type="ChEBI" id="CHEBI:57792"/>
    </ligand>
</feature>
<evidence type="ECO:0000256" key="8">
    <source>
        <dbReference type="ARBA" id="ARBA00048543"/>
    </source>
</evidence>